<evidence type="ECO:0000313" key="1">
    <source>
        <dbReference type="EMBL" id="REJ43208.1"/>
    </source>
</evidence>
<proteinExistence type="predicted"/>
<comment type="caution">
    <text evidence="1">The sequence shown here is derived from an EMBL/GenBank/DDBJ whole genome shotgun (WGS) entry which is preliminary data.</text>
</comment>
<dbReference type="EMBL" id="QQWC01000002">
    <property type="protein sequence ID" value="REJ43208.1"/>
    <property type="molecule type" value="Genomic_DNA"/>
</dbReference>
<dbReference type="AlphaFoldDB" id="A0A3E0L6U4"/>
<accession>A0A3E0L6U4</accession>
<protein>
    <submittedName>
        <fullName evidence="1">Uncharacterized protein</fullName>
    </submittedName>
</protein>
<sequence length="70" mass="7788">MIAETAQNRSEFIFAVFQELEAIFDGTVLEPDVPLKLTVGTRVGILVESALPNQVKPPKTFLKTARFLKL</sequence>
<organism evidence="1 2">
    <name type="scientific">Microcystis flos-aquae TF09</name>
    <dbReference type="NCBI Taxonomy" id="2060473"/>
    <lineage>
        <taxon>Bacteria</taxon>
        <taxon>Bacillati</taxon>
        <taxon>Cyanobacteriota</taxon>
        <taxon>Cyanophyceae</taxon>
        <taxon>Oscillatoriophycideae</taxon>
        <taxon>Chroococcales</taxon>
        <taxon>Microcystaceae</taxon>
        <taxon>Microcystis</taxon>
    </lineage>
</organism>
<reference evidence="1 2" key="1">
    <citation type="submission" date="2017-10" db="EMBL/GenBank/DDBJ databases">
        <title>A large-scale comparative metagenomic study reveals the eutrophication-driven functional interactions in six Microcystis-epibionts communities.</title>
        <authorList>
            <person name="Li Q."/>
            <person name="Lin F."/>
        </authorList>
    </citation>
    <scope>NUCLEOTIDE SEQUENCE [LARGE SCALE GENOMIC DNA]</scope>
    <source>
        <strain evidence="1">TF09</strain>
    </source>
</reference>
<dbReference type="SUPFAM" id="SSF141694">
    <property type="entry name" value="AF2212/PG0164-like"/>
    <property type="match status" value="1"/>
</dbReference>
<evidence type="ECO:0000313" key="2">
    <source>
        <dbReference type="Proteomes" id="UP000256873"/>
    </source>
</evidence>
<gene>
    <name evidence="1" type="ORF">DWQ54_10095</name>
</gene>
<dbReference type="Proteomes" id="UP000256873">
    <property type="component" value="Unassembled WGS sequence"/>
</dbReference>
<name>A0A3E0L6U4_9CHRO</name>